<dbReference type="STRING" id="1867952.MTBPR1_80102"/>
<accession>A0A1C3RLD2</accession>
<sequence>MTRFYQIALLLSFVFTLEGCASQKKEKYLQIGTGSRIDILGPRAQFYPNNIPAGWVIEGMDFDTAFSNRNKVANIFQARKEGMVGTHIQNGAKDFILARYTKAKMLVTPYLTWQWNVSEHKGEHHPVRLVVGFYGGGDKSPPLGNDAFIWRGEKLPPFDRLLAIGFDDMALKRGNLYSMGRVKYYAQRGGVEQTNMWYDEAIDLSLVYQRAWPRDDRSNVIVTFVGFAGQSSPSGGGITFSNIWLSR</sequence>
<dbReference type="RefSeq" id="WP_069190052.1">
    <property type="nucleotide sequence ID" value="NZ_FLYE01000047.1"/>
</dbReference>
<dbReference type="OrthoDB" id="8442362at2"/>
<organism evidence="1 2">
    <name type="scientific">Candidatus Terasakiella magnetica</name>
    <dbReference type="NCBI Taxonomy" id="1867952"/>
    <lineage>
        <taxon>Bacteria</taxon>
        <taxon>Pseudomonadati</taxon>
        <taxon>Pseudomonadota</taxon>
        <taxon>Alphaproteobacteria</taxon>
        <taxon>Rhodospirillales</taxon>
        <taxon>Terasakiellaceae</taxon>
        <taxon>Terasakiella</taxon>
    </lineage>
</organism>
<dbReference type="AlphaFoldDB" id="A0A1C3RLD2"/>
<reference evidence="1 2" key="1">
    <citation type="submission" date="2016-07" db="EMBL/GenBank/DDBJ databases">
        <authorList>
            <person name="Lefevre C.T."/>
        </authorList>
    </citation>
    <scope>NUCLEOTIDE SEQUENCE [LARGE SCALE GENOMIC DNA]</scope>
    <source>
        <strain evidence="1">PR1</strain>
    </source>
</reference>
<proteinExistence type="predicted"/>
<protein>
    <submittedName>
        <fullName evidence="1">Uncharacterized protein</fullName>
    </submittedName>
</protein>
<keyword evidence="2" id="KW-1185">Reference proteome</keyword>
<dbReference type="Proteomes" id="UP000231658">
    <property type="component" value="Unassembled WGS sequence"/>
</dbReference>
<evidence type="ECO:0000313" key="2">
    <source>
        <dbReference type="Proteomes" id="UP000231658"/>
    </source>
</evidence>
<dbReference type="EMBL" id="FLYE01000047">
    <property type="protein sequence ID" value="SCA58048.1"/>
    <property type="molecule type" value="Genomic_DNA"/>
</dbReference>
<name>A0A1C3RLD2_9PROT</name>
<evidence type="ECO:0000313" key="1">
    <source>
        <dbReference type="EMBL" id="SCA58048.1"/>
    </source>
</evidence>
<gene>
    <name evidence="1" type="ORF">MTBPR1_80102</name>
</gene>